<organism evidence="1 2">
    <name type="scientific">Exophiala aquamarina CBS 119918</name>
    <dbReference type="NCBI Taxonomy" id="1182545"/>
    <lineage>
        <taxon>Eukaryota</taxon>
        <taxon>Fungi</taxon>
        <taxon>Dikarya</taxon>
        <taxon>Ascomycota</taxon>
        <taxon>Pezizomycotina</taxon>
        <taxon>Eurotiomycetes</taxon>
        <taxon>Chaetothyriomycetidae</taxon>
        <taxon>Chaetothyriales</taxon>
        <taxon>Herpotrichiellaceae</taxon>
        <taxon>Exophiala</taxon>
    </lineage>
</organism>
<dbReference type="Proteomes" id="UP000027920">
    <property type="component" value="Unassembled WGS sequence"/>
</dbReference>
<reference evidence="1 2" key="1">
    <citation type="submission" date="2013-03" db="EMBL/GenBank/DDBJ databases">
        <title>The Genome Sequence of Exophiala aquamarina CBS 119918.</title>
        <authorList>
            <consortium name="The Broad Institute Genomics Platform"/>
            <person name="Cuomo C."/>
            <person name="de Hoog S."/>
            <person name="Gorbushina A."/>
            <person name="Walker B."/>
            <person name="Young S.K."/>
            <person name="Zeng Q."/>
            <person name="Gargeya S."/>
            <person name="Fitzgerald M."/>
            <person name="Haas B."/>
            <person name="Abouelleil A."/>
            <person name="Allen A.W."/>
            <person name="Alvarado L."/>
            <person name="Arachchi H.M."/>
            <person name="Berlin A.M."/>
            <person name="Chapman S.B."/>
            <person name="Gainer-Dewar J."/>
            <person name="Goldberg J."/>
            <person name="Griggs A."/>
            <person name="Gujja S."/>
            <person name="Hansen M."/>
            <person name="Howarth C."/>
            <person name="Imamovic A."/>
            <person name="Ireland A."/>
            <person name="Larimer J."/>
            <person name="McCowan C."/>
            <person name="Murphy C."/>
            <person name="Pearson M."/>
            <person name="Poon T.W."/>
            <person name="Priest M."/>
            <person name="Roberts A."/>
            <person name="Saif S."/>
            <person name="Shea T."/>
            <person name="Sisk P."/>
            <person name="Sykes S."/>
            <person name="Wortman J."/>
            <person name="Nusbaum C."/>
            <person name="Birren B."/>
        </authorList>
    </citation>
    <scope>NUCLEOTIDE SEQUENCE [LARGE SCALE GENOMIC DNA]</scope>
    <source>
        <strain evidence="1 2">CBS 119918</strain>
    </source>
</reference>
<dbReference type="PANTHER" id="PTHR37540:SF5">
    <property type="entry name" value="TRANSCRIPTION FACTOR DOMAIN-CONTAINING PROTEIN"/>
    <property type="match status" value="1"/>
</dbReference>
<evidence type="ECO:0000313" key="2">
    <source>
        <dbReference type="Proteomes" id="UP000027920"/>
    </source>
</evidence>
<dbReference type="OrthoDB" id="4158087at2759"/>
<dbReference type="Pfam" id="PF11951">
    <property type="entry name" value="Fungal_trans_2"/>
    <property type="match status" value="1"/>
</dbReference>
<evidence type="ECO:0000313" key="1">
    <source>
        <dbReference type="EMBL" id="KEF63417.1"/>
    </source>
</evidence>
<name>A0A072PUJ8_9EURO</name>
<feature type="non-terminal residue" evidence="1">
    <location>
        <position position="1"/>
    </location>
</feature>
<sequence length="439" mass="49165">LQPLPCNGTRDDPFTTLPIQRTKCVVETLDYFVAMCKGIEYSHSVAPNTRNPHLMLLLPYALEHPILFESIIAVCRASVLLSRGKSAFEDPAFIQHRGNVLSALNIKLQSDSCTDDAALLTVTMLMTLEYLTGNHYGVHMHCRGLDKMIQLRGPLSENSDPDADSDWMRFVKTGLTGYKALGSFVTGQPPNIPSSSLGFASETFEALSLDKPLYYPENPFSEHLCIVLSRLPSGFSELSLISRVSEQMINTLASISAAKTQYDLSADTSRSPASGFFTSPESPHDSQQMALQNLLSALQRLSLMSPSILETYLSFGLISFLFQLRRLAPLNLFYDPILRQFISILPHHSKPVTVQEQHVLIWASMSVAGSLGLRLVPMPGAHTILDHMFELYLESRKWSRLEKILCNFFWTQAILEHWKGVWETAMARRALLLKRKDSS</sequence>
<proteinExistence type="predicted"/>
<protein>
    <recommendedName>
        <fullName evidence="3">Transcription factor domain-containing protein</fullName>
    </recommendedName>
</protein>
<dbReference type="AlphaFoldDB" id="A0A072PUJ8"/>
<dbReference type="RefSeq" id="XP_013266007.1">
    <property type="nucleotide sequence ID" value="XM_013410553.1"/>
</dbReference>
<comment type="caution">
    <text evidence="1">The sequence shown here is derived from an EMBL/GenBank/DDBJ whole genome shotgun (WGS) entry which is preliminary data.</text>
</comment>
<gene>
    <name evidence="1" type="ORF">A1O9_01395</name>
</gene>
<keyword evidence="2" id="KW-1185">Reference proteome</keyword>
<dbReference type="PANTHER" id="PTHR37540">
    <property type="entry name" value="TRANSCRIPTION FACTOR (ACR-2), PUTATIVE-RELATED-RELATED"/>
    <property type="match status" value="1"/>
</dbReference>
<dbReference type="GeneID" id="25276341"/>
<accession>A0A072PUJ8</accession>
<evidence type="ECO:0008006" key="3">
    <source>
        <dbReference type="Google" id="ProtNLM"/>
    </source>
</evidence>
<dbReference type="InterPro" id="IPR021858">
    <property type="entry name" value="Fun_TF"/>
</dbReference>
<feature type="non-terminal residue" evidence="1">
    <location>
        <position position="439"/>
    </location>
</feature>
<dbReference type="EMBL" id="AMGV01000001">
    <property type="protein sequence ID" value="KEF63417.1"/>
    <property type="molecule type" value="Genomic_DNA"/>
</dbReference>
<dbReference type="STRING" id="1182545.A0A072PUJ8"/>
<dbReference type="VEuPathDB" id="FungiDB:A1O9_01395"/>
<dbReference type="HOGENOM" id="CLU_032227_3_0_1"/>